<feature type="non-terminal residue" evidence="3">
    <location>
        <position position="1"/>
    </location>
</feature>
<feature type="transmembrane region" description="Helical" evidence="2">
    <location>
        <begin position="247"/>
        <end position="269"/>
    </location>
</feature>
<feature type="transmembrane region" description="Helical" evidence="2">
    <location>
        <begin position="136"/>
        <end position="153"/>
    </location>
</feature>
<comment type="caution">
    <text evidence="3">The sequence shown here is derived from an EMBL/GenBank/DDBJ whole genome shotgun (WGS) entry which is preliminary data.</text>
</comment>
<feature type="transmembrane region" description="Helical" evidence="2">
    <location>
        <begin position="82"/>
        <end position="101"/>
    </location>
</feature>
<feature type="transmembrane region" description="Helical" evidence="2">
    <location>
        <begin position="165"/>
        <end position="182"/>
    </location>
</feature>
<feature type="region of interest" description="Disordered" evidence="1">
    <location>
        <begin position="353"/>
        <end position="373"/>
    </location>
</feature>
<keyword evidence="2" id="KW-1133">Transmembrane helix</keyword>
<evidence type="ECO:0000313" key="3">
    <source>
        <dbReference type="EMBL" id="OJA11115.1"/>
    </source>
</evidence>
<organism evidence="3 4">
    <name type="scientific">Rhizopogon vesiculosus</name>
    <dbReference type="NCBI Taxonomy" id="180088"/>
    <lineage>
        <taxon>Eukaryota</taxon>
        <taxon>Fungi</taxon>
        <taxon>Dikarya</taxon>
        <taxon>Basidiomycota</taxon>
        <taxon>Agaricomycotina</taxon>
        <taxon>Agaricomycetes</taxon>
        <taxon>Agaricomycetidae</taxon>
        <taxon>Boletales</taxon>
        <taxon>Suillineae</taxon>
        <taxon>Rhizopogonaceae</taxon>
        <taxon>Rhizopogon</taxon>
    </lineage>
</organism>
<sequence length="410" mass="46686">FFILEAFRRHLDVPLTPRPDRERRLLVYGDIVSFIYKMNHRSVVDSEQSEKYLRVVSISIALYDFIITLPAEWRFYRSQSSIFHLSYFSILVMIVSNYGFFSTNFTEETCQHYYLVAPTFKGLSHLMFTHEDPIDSDHAVVVQMMISQFILGVRTFNIARRDRRVGIALMALFFISISRFSWNGSPICLTGSLLSLTYGNCSPGNTGKALSASFYYATAMLYDLIMLAISTAYLLRYNPLSNRLGRLVRVLIYEGIGYFIVLTCKYALFVPNTPLSNVSSAANVFNLILYRTTNVQNQAAGASLGYAVTWIMSQRILIHRRELAAPESRPLDNVVLARPAHSTSTRNVMSTLRSQLDSKSRMDADVAPISPRNTHNNDVELDIHVCVERSVVVDYMNGDEHTSSWEKHTI</sequence>
<evidence type="ECO:0000256" key="2">
    <source>
        <dbReference type="SAM" id="Phobius"/>
    </source>
</evidence>
<keyword evidence="2" id="KW-0472">Membrane</keyword>
<evidence type="ECO:0000313" key="4">
    <source>
        <dbReference type="Proteomes" id="UP000183567"/>
    </source>
</evidence>
<dbReference type="Proteomes" id="UP000183567">
    <property type="component" value="Unassembled WGS sequence"/>
</dbReference>
<protein>
    <recommendedName>
        <fullName evidence="5">Transmembrane protein</fullName>
    </recommendedName>
</protein>
<evidence type="ECO:0008006" key="5">
    <source>
        <dbReference type="Google" id="ProtNLM"/>
    </source>
</evidence>
<evidence type="ECO:0000256" key="1">
    <source>
        <dbReference type="SAM" id="MobiDB-lite"/>
    </source>
</evidence>
<dbReference type="EMBL" id="LVVM01005225">
    <property type="protein sequence ID" value="OJA11115.1"/>
    <property type="molecule type" value="Genomic_DNA"/>
</dbReference>
<reference evidence="3 4" key="1">
    <citation type="submission" date="2016-03" db="EMBL/GenBank/DDBJ databases">
        <title>Comparative genomics of the ectomycorrhizal sister species Rhizopogon vinicolor and Rhizopogon vesiculosus (Basidiomycota: Boletales) reveals a divergence of the mating type B locus.</title>
        <authorList>
            <person name="Mujic A.B."/>
            <person name="Kuo A."/>
            <person name="Tritt A."/>
            <person name="Lipzen A."/>
            <person name="Chen C."/>
            <person name="Johnson J."/>
            <person name="Sharma A."/>
            <person name="Barry K."/>
            <person name="Grigoriev I.V."/>
            <person name="Spatafora J.W."/>
        </authorList>
    </citation>
    <scope>NUCLEOTIDE SEQUENCE [LARGE SCALE GENOMIC DNA]</scope>
    <source>
        <strain evidence="3 4">AM-OR11-056</strain>
    </source>
</reference>
<gene>
    <name evidence="3" type="ORF">AZE42_10194</name>
</gene>
<dbReference type="AlphaFoldDB" id="A0A1J8PTM3"/>
<keyword evidence="4" id="KW-1185">Reference proteome</keyword>
<keyword evidence="2" id="KW-0812">Transmembrane</keyword>
<feature type="transmembrane region" description="Helical" evidence="2">
    <location>
        <begin position="214"/>
        <end position="235"/>
    </location>
</feature>
<proteinExistence type="predicted"/>
<dbReference type="OrthoDB" id="3346251at2759"/>
<accession>A0A1J8PTM3</accession>
<name>A0A1J8PTM3_9AGAM</name>